<sequence>MKKLFMALLSALVLPAWSQTSLSDCQEAAARNYPLIRKYDLIRQTTAYTVANLNKGWLPQVSALAQATWQNRVAQLPDALGGMMTSMGYAPEGLKKDQYKVGIDVSQTIWDGGRIRNRKQMENRLGDVQTAEENVTMYAVRGRVNELFFSVLATDERMKATDDLLTLLAANEQKLSAMLRNGVATQSDVDAVKAERMKAMQQQTELKGVRRAALRMLSLFCGYEVQMLSKPPVAEVAQTVERPELQLIDRRIQWTEAAERALKADLMPRLSVFVQGYYGYPSYNMFDDIMTHRWRLNGLIGARLTWNIASLYTHKNEQRKLESQRRMAENSREVFLFNNSIEQVRQRQLMETYRQLMADDEEIIRLRGAVRKAAESKLDHGIIDVNQLIQELTRENDARNRRSAHEMEMLKALYDLRFAVGEAGN</sequence>
<dbReference type="SUPFAM" id="SSF56954">
    <property type="entry name" value="Outer membrane efflux proteins (OEP)"/>
    <property type="match status" value="1"/>
</dbReference>
<gene>
    <name evidence="9" type="ORF">HMPREF0658_2220</name>
</gene>
<evidence type="ECO:0000256" key="1">
    <source>
        <dbReference type="ARBA" id="ARBA00004442"/>
    </source>
</evidence>
<dbReference type="EMBL" id="AEEI01000061">
    <property type="protein sequence ID" value="EFM00949.1"/>
    <property type="molecule type" value="Genomic_DNA"/>
</dbReference>
<keyword evidence="5" id="KW-0812">Transmembrane</keyword>
<accession>E0NVL5</accession>
<dbReference type="STRING" id="862515.HMPREF0658_2220"/>
<evidence type="ECO:0000313" key="10">
    <source>
        <dbReference type="Proteomes" id="UP000004394"/>
    </source>
</evidence>
<evidence type="ECO:0000256" key="8">
    <source>
        <dbReference type="SAM" id="SignalP"/>
    </source>
</evidence>
<dbReference type="GO" id="GO:0015288">
    <property type="term" value="F:porin activity"/>
    <property type="evidence" value="ECO:0007669"/>
    <property type="project" value="TreeGrafter"/>
</dbReference>
<evidence type="ECO:0008006" key="11">
    <source>
        <dbReference type="Google" id="ProtNLM"/>
    </source>
</evidence>
<evidence type="ECO:0000256" key="6">
    <source>
        <dbReference type="ARBA" id="ARBA00023136"/>
    </source>
</evidence>
<keyword evidence="7" id="KW-0998">Cell outer membrane</keyword>
<dbReference type="InterPro" id="IPR051906">
    <property type="entry name" value="TolC-like"/>
</dbReference>
<dbReference type="GO" id="GO:1990281">
    <property type="term" value="C:efflux pump complex"/>
    <property type="evidence" value="ECO:0007669"/>
    <property type="project" value="TreeGrafter"/>
</dbReference>
<dbReference type="AlphaFoldDB" id="E0NVL5"/>
<dbReference type="BioCyc" id="PMAR862515-HMP:GMOO-2253-MONOMER"/>
<dbReference type="Pfam" id="PF02321">
    <property type="entry name" value="OEP"/>
    <property type="match status" value="1"/>
</dbReference>
<dbReference type="HOGENOM" id="CLU_637521_0_0_10"/>
<evidence type="ECO:0000256" key="5">
    <source>
        <dbReference type="ARBA" id="ARBA00022692"/>
    </source>
</evidence>
<evidence type="ECO:0000256" key="2">
    <source>
        <dbReference type="ARBA" id="ARBA00007613"/>
    </source>
</evidence>
<comment type="subcellular location">
    <subcellularLocation>
        <location evidence="1">Cell outer membrane</location>
    </subcellularLocation>
</comment>
<organism evidence="9 10">
    <name type="scientific">Hoylesella marshii DSM 16973 = JCM 13450</name>
    <dbReference type="NCBI Taxonomy" id="862515"/>
    <lineage>
        <taxon>Bacteria</taxon>
        <taxon>Pseudomonadati</taxon>
        <taxon>Bacteroidota</taxon>
        <taxon>Bacteroidia</taxon>
        <taxon>Bacteroidales</taxon>
        <taxon>Prevotellaceae</taxon>
        <taxon>Hoylesella</taxon>
    </lineage>
</organism>
<keyword evidence="3" id="KW-0813">Transport</keyword>
<evidence type="ECO:0000256" key="7">
    <source>
        <dbReference type="ARBA" id="ARBA00023237"/>
    </source>
</evidence>
<keyword evidence="4" id="KW-1134">Transmembrane beta strand</keyword>
<evidence type="ECO:0000256" key="3">
    <source>
        <dbReference type="ARBA" id="ARBA00022448"/>
    </source>
</evidence>
<protein>
    <recommendedName>
        <fullName evidence="11">Outer membrane efflux protein</fullName>
    </recommendedName>
</protein>
<reference evidence="9" key="1">
    <citation type="submission" date="2010-07" db="EMBL/GenBank/DDBJ databases">
        <authorList>
            <person name="Muzny D."/>
            <person name="Qin X."/>
            <person name="Deng J."/>
            <person name="Jiang H."/>
            <person name="Liu Y."/>
            <person name="Qu J."/>
            <person name="Song X.-Z."/>
            <person name="Zhang L."/>
            <person name="Thornton R."/>
            <person name="Coyle M."/>
            <person name="Francisco L."/>
            <person name="Jackson L."/>
            <person name="Javaid M."/>
            <person name="Korchina V."/>
            <person name="Kovar C."/>
            <person name="Mata R."/>
            <person name="Mathew T."/>
            <person name="Ngo R."/>
            <person name="Nguyen L."/>
            <person name="Nguyen N."/>
            <person name="Okwuonu G."/>
            <person name="Ongeri F."/>
            <person name="Pham C."/>
            <person name="Simmons D."/>
            <person name="Wilczek-Boney K."/>
            <person name="Hale W."/>
            <person name="Jakkamsetti A."/>
            <person name="Pham P."/>
            <person name="Ruth R."/>
            <person name="San Lucas F."/>
            <person name="Warren J."/>
            <person name="Zhang J."/>
            <person name="Zhao Z."/>
            <person name="Zhou C."/>
            <person name="Zhu D."/>
            <person name="Lee S."/>
            <person name="Bess C."/>
            <person name="Blankenburg K."/>
            <person name="Forbes L."/>
            <person name="Fu Q."/>
            <person name="Gubbala S."/>
            <person name="Hirani K."/>
            <person name="Jayaseelan J.C."/>
            <person name="Lara F."/>
            <person name="Munidasa M."/>
            <person name="Palculict T."/>
            <person name="Patil S."/>
            <person name="Pu L.-L."/>
            <person name="Saada N."/>
            <person name="Tang L."/>
            <person name="Weissenberger G."/>
            <person name="Zhu Y."/>
            <person name="Hemphill L."/>
            <person name="Shang Y."/>
            <person name="Youmans B."/>
            <person name="Ayvaz T."/>
            <person name="Ross M."/>
            <person name="Santibanez J."/>
            <person name="Aqrawi P."/>
            <person name="Gross S."/>
            <person name="Joshi V."/>
            <person name="Fowler G."/>
            <person name="Nazareth L."/>
            <person name="Reid J."/>
            <person name="Worley K."/>
            <person name="Petrosino J."/>
            <person name="Highlander S."/>
            <person name="Gibbs R."/>
        </authorList>
    </citation>
    <scope>NUCLEOTIDE SEQUENCE [LARGE SCALE GENOMIC DNA]</scope>
    <source>
        <strain evidence="9">DSM 16973</strain>
    </source>
</reference>
<dbReference type="Gene3D" id="1.20.1600.10">
    <property type="entry name" value="Outer membrane efflux proteins (OEP)"/>
    <property type="match status" value="1"/>
</dbReference>
<name>E0NVL5_9BACT</name>
<dbReference type="Proteomes" id="UP000004394">
    <property type="component" value="Unassembled WGS sequence"/>
</dbReference>
<feature type="signal peptide" evidence="8">
    <location>
        <begin position="1"/>
        <end position="18"/>
    </location>
</feature>
<dbReference type="GO" id="GO:0015562">
    <property type="term" value="F:efflux transmembrane transporter activity"/>
    <property type="evidence" value="ECO:0007669"/>
    <property type="project" value="InterPro"/>
</dbReference>
<evidence type="ECO:0000313" key="9">
    <source>
        <dbReference type="EMBL" id="EFM00949.1"/>
    </source>
</evidence>
<dbReference type="RefSeq" id="WP_006950624.1">
    <property type="nucleotide sequence ID" value="NZ_BAJI01000040.1"/>
</dbReference>
<dbReference type="GO" id="GO:0009279">
    <property type="term" value="C:cell outer membrane"/>
    <property type="evidence" value="ECO:0007669"/>
    <property type="project" value="UniProtKB-SubCell"/>
</dbReference>
<feature type="chain" id="PRO_5003138384" description="Outer membrane efflux protein" evidence="8">
    <location>
        <begin position="19"/>
        <end position="425"/>
    </location>
</feature>
<dbReference type="OrthoDB" id="976750at2"/>
<evidence type="ECO:0000256" key="4">
    <source>
        <dbReference type="ARBA" id="ARBA00022452"/>
    </source>
</evidence>
<proteinExistence type="inferred from homology"/>
<dbReference type="PANTHER" id="PTHR30026">
    <property type="entry name" value="OUTER MEMBRANE PROTEIN TOLC"/>
    <property type="match status" value="1"/>
</dbReference>
<comment type="similarity">
    <text evidence="2">Belongs to the outer membrane factor (OMF) (TC 1.B.17) family.</text>
</comment>
<keyword evidence="6" id="KW-0472">Membrane</keyword>
<dbReference type="InterPro" id="IPR003423">
    <property type="entry name" value="OMP_efflux"/>
</dbReference>
<dbReference type="eggNOG" id="COG1538">
    <property type="taxonomic scope" value="Bacteria"/>
</dbReference>
<dbReference type="PANTHER" id="PTHR30026:SF20">
    <property type="entry name" value="OUTER MEMBRANE PROTEIN TOLC"/>
    <property type="match status" value="1"/>
</dbReference>
<comment type="caution">
    <text evidence="9">The sequence shown here is derived from an EMBL/GenBank/DDBJ whole genome shotgun (WGS) entry which is preliminary data.</text>
</comment>
<keyword evidence="10" id="KW-1185">Reference proteome</keyword>
<keyword evidence="8" id="KW-0732">Signal</keyword>